<protein>
    <recommendedName>
        <fullName evidence="3">DUF4291 domain-containing protein</fullName>
    </recommendedName>
</protein>
<proteinExistence type="predicted"/>
<evidence type="ECO:0008006" key="3">
    <source>
        <dbReference type="Google" id="ProtNLM"/>
    </source>
</evidence>
<dbReference type="PATRIC" id="fig|1365257.3.peg.110"/>
<dbReference type="AlphaFoldDB" id="A0A162BC90"/>
<name>A0A162BC90_9GAMM</name>
<evidence type="ECO:0000313" key="2">
    <source>
        <dbReference type="Proteomes" id="UP000076661"/>
    </source>
</evidence>
<dbReference type="PANTHER" id="PTHR38567:SF1">
    <property type="entry name" value="DUF4291 DOMAIN-CONTAINING PROTEIN"/>
    <property type="match status" value="1"/>
</dbReference>
<dbReference type="InterPro" id="IPR025633">
    <property type="entry name" value="DUF4291"/>
</dbReference>
<dbReference type="EMBL" id="AUXX01000001">
    <property type="protein sequence ID" value="KZN70422.1"/>
    <property type="molecule type" value="Genomic_DNA"/>
</dbReference>
<dbReference type="Proteomes" id="UP000076661">
    <property type="component" value="Unassembled WGS sequence"/>
</dbReference>
<accession>A0A162BC90</accession>
<dbReference type="Pfam" id="PF14124">
    <property type="entry name" value="DUF4291"/>
    <property type="match status" value="1"/>
</dbReference>
<dbReference type="PANTHER" id="PTHR38567">
    <property type="entry name" value="DUF4291 DOMAIN-CONTAINING PROTEIN"/>
    <property type="match status" value="1"/>
</dbReference>
<gene>
    <name evidence="1" type="ORF">N478_00530</name>
</gene>
<reference evidence="1 2" key="1">
    <citation type="submission" date="2013-07" db="EMBL/GenBank/DDBJ databases">
        <title>Comparative Genomic and Metabolomic Analysis of Twelve Strains of Pseudoalteromonas luteoviolacea.</title>
        <authorList>
            <person name="Vynne N.G."/>
            <person name="Mansson M."/>
            <person name="Gram L."/>
        </authorList>
    </citation>
    <scope>NUCLEOTIDE SEQUENCE [LARGE SCALE GENOMIC DNA]</scope>
    <source>
        <strain evidence="1 2">S4060-1</strain>
    </source>
</reference>
<sequence length="153" mass="17803">MTWIKPSFLWMMYRSGWAEKDTGQNRILAIDISREGFEWALDNSLLSNKAKEFTDREVWLKLKNSTPVRIKWDPERDINLQPLEHRAIQIGLSNEAVDLYVNQWVQKVTDVTELAAQIKGYVDNNQLEAARALLPKEVPYNLNTNLKDKIMAD</sequence>
<organism evidence="1 2">
    <name type="scientific">Pseudoalteromonas luteoviolacea S4060-1</name>
    <dbReference type="NCBI Taxonomy" id="1365257"/>
    <lineage>
        <taxon>Bacteria</taxon>
        <taxon>Pseudomonadati</taxon>
        <taxon>Pseudomonadota</taxon>
        <taxon>Gammaproteobacteria</taxon>
        <taxon>Alteromonadales</taxon>
        <taxon>Pseudoalteromonadaceae</taxon>
        <taxon>Pseudoalteromonas</taxon>
    </lineage>
</organism>
<evidence type="ECO:0000313" key="1">
    <source>
        <dbReference type="EMBL" id="KZN70422.1"/>
    </source>
</evidence>
<comment type="caution">
    <text evidence="1">The sequence shown here is derived from an EMBL/GenBank/DDBJ whole genome shotgun (WGS) entry which is preliminary data.</text>
</comment>